<keyword evidence="1" id="KW-0732">Signal</keyword>
<gene>
    <name evidence="2" type="ORF">Q9L42_021060</name>
</gene>
<organism evidence="2 3">
    <name type="scientific">Methylomarinum roseum</name>
    <dbReference type="NCBI Taxonomy" id="3067653"/>
    <lineage>
        <taxon>Bacteria</taxon>
        <taxon>Pseudomonadati</taxon>
        <taxon>Pseudomonadota</taxon>
        <taxon>Gammaproteobacteria</taxon>
        <taxon>Methylococcales</taxon>
        <taxon>Methylococcaceae</taxon>
        <taxon>Methylomarinum</taxon>
    </lineage>
</organism>
<keyword evidence="2" id="KW-0614">Plasmid</keyword>
<dbReference type="Proteomes" id="UP001225378">
    <property type="component" value="Plasmid unnamed2"/>
</dbReference>
<proteinExistence type="predicted"/>
<feature type="chain" id="PRO_5043481856" evidence="1">
    <location>
        <begin position="29"/>
        <end position="162"/>
    </location>
</feature>
<accession>A0AAU7P0R0</accession>
<evidence type="ECO:0000256" key="1">
    <source>
        <dbReference type="SAM" id="SignalP"/>
    </source>
</evidence>
<geneLocation type="plasmid" evidence="2 3">
    <name>unnamed2</name>
</geneLocation>
<feature type="signal peptide" evidence="1">
    <location>
        <begin position="1"/>
        <end position="28"/>
    </location>
</feature>
<dbReference type="EMBL" id="CP157744">
    <property type="protein sequence ID" value="XBS22799.1"/>
    <property type="molecule type" value="Genomic_DNA"/>
</dbReference>
<name>A0AAU7P0R0_9GAMM</name>
<evidence type="ECO:0000313" key="3">
    <source>
        <dbReference type="Proteomes" id="UP001225378"/>
    </source>
</evidence>
<dbReference type="AlphaFoldDB" id="A0AAU7P0R0"/>
<reference evidence="2 3" key="1">
    <citation type="journal article" date="2024" name="Microbiology">
        <title>Methylomarinum rosea sp. nov., a novel halophilic methanotrophic bacterium from the hypersaline Lake Elton.</title>
        <authorList>
            <person name="Suleimanov R.Z."/>
            <person name="Oshkin I.Y."/>
            <person name="Danilova O.V."/>
            <person name="Suzina N.E."/>
            <person name="Dedysh S.N."/>
        </authorList>
    </citation>
    <scope>NUCLEOTIDE SEQUENCE [LARGE SCALE GENOMIC DNA]</scope>
    <source>
        <strain evidence="2 3">Ch1-1</strain>
        <plasmid evidence="3">unnamed2</plasmid>
    </source>
</reference>
<dbReference type="KEGG" id="mech:Q9L42_021060"/>
<sequence length="162" mass="17331">MNKKKIFSFLAVSSCFITMSALPSTVMADGGVSSSDVCSAVRLQAMRKAAEDGTNEIQKVSNPTLDFLNQCIGNINKPTGYSLGIPNIMDALKNKACSLAQDTVGTKVNDLNSSMNYSWSGYGINFSAGTSVNNSTEAANQIWKNMGVKPSQHKNSIGDQNY</sequence>
<evidence type="ECO:0000313" key="2">
    <source>
        <dbReference type="EMBL" id="XBS22799.1"/>
    </source>
</evidence>
<keyword evidence="3" id="KW-1185">Reference proteome</keyword>
<protein>
    <submittedName>
        <fullName evidence="2">Uncharacterized protein</fullName>
    </submittedName>
</protein>
<dbReference type="RefSeq" id="WP_349432842.1">
    <property type="nucleotide sequence ID" value="NZ_CP157744.1"/>
</dbReference>